<dbReference type="PROSITE" id="PS00518">
    <property type="entry name" value="ZF_RING_1"/>
    <property type="match status" value="1"/>
</dbReference>
<dbReference type="GO" id="GO:0008270">
    <property type="term" value="F:zinc ion binding"/>
    <property type="evidence" value="ECO:0007669"/>
    <property type="project" value="UniProtKB-KW"/>
</dbReference>
<comment type="similarity">
    <text evidence="2">Belongs to the IFI6/IFI27 family.</text>
</comment>
<dbReference type="SUPFAM" id="SSF57850">
    <property type="entry name" value="RING/U-box"/>
    <property type="match status" value="1"/>
</dbReference>
<evidence type="ECO:0000256" key="9">
    <source>
        <dbReference type="PROSITE-ProRule" id="PRU00175"/>
    </source>
</evidence>
<keyword evidence="3 11" id="KW-0812">Transmembrane</keyword>
<proteinExistence type="inferred from homology"/>
<dbReference type="Proteomes" id="UP001286313">
    <property type="component" value="Unassembled WGS sequence"/>
</dbReference>
<protein>
    <recommendedName>
        <fullName evidence="12">RING-type domain-containing protein</fullName>
    </recommendedName>
</protein>
<dbReference type="InterPro" id="IPR027370">
    <property type="entry name" value="Znf-RING_euk"/>
</dbReference>
<dbReference type="EMBL" id="JAWQEG010000817">
    <property type="protein sequence ID" value="KAK3885261.1"/>
    <property type="molecule type" value="Genomic_DNA"/>
</dbReference>
<evidence type="ECO:0000256" key="10">
    <source>
        <dbReference type="SAM" id="MobiDB-lite"/>
    </source>
</evidence>
<evidence type="ECO:0000256" key="8">
    <source>
        <dbReference type="ARBA" id="ARBA00023136"/>
    </source>
</evidence>
<keyword evidence="4" id="KW-0479">Metal-binding</keyword>
<dbReference type="Gene3D" id="3.30.40.10">
    <property type="entry name" value="Zinc/RING finger domain, C3HC4 (zinc finger)"/>
    <property type="match status" value="1"/>
</dbReference>
<keyword evidence="14" id="KW-1185">Reference proteome</keyword>
<dbReference type="InterPro" id="IPR001841">
    <property type="entry name" value="Znf_RING"/>
</dbReference>
<feature type="domain" description="RING-type" evidence="12">
    <location>
        <begin position="140"/>
        <end position="186"/>
    </location>
</feature>
<evidence type="ECO:0000256" key="4">
    <source>
        <dbReference type="ARBA" id="ARBA00022723"/>
    </source>
</evidence>
<dbReference type="Pfam" id="PF13445">
    <property type="entry name" value="zf-RING_UBOX"/>
    <property type="match status" value="1"/>
</dbReference>
<evidence type="ECO:0000256" key="5">
    <source>
        <dbReference type="ARBA" id="ARBA00022771"/>
    </source>
</evidence>
<feature type="transmembrane region" description="Helical" evidence="11">
    <location>
        <begin position="390"/>
        <end position="416"/>
    </location>
</feature>
<evidence type="ECO:0000259" key="12">
    <source>
        <dbReference type="PROSITE" id="PS50089"/>
    </source>
</evidence>
<evidence type="ECO:0000313" key="14">
    <source>
        <dbReference type="Proteomes" id="UP001286313"/>
    </source>
</evidence>
<feature type="transmembrane region" description="Helical" evidence="11">
    <location>
        <begin position="308"/>
        <end position="328"/>
    </location>
</feature>
<dbReference type="Gene3D" id="6.10.110.10">
    <property type="match status" value="1"/>
</dbReference>
<keyword evidence="7 11" id="KW-1133">Transmembrane helix</keyword>
<evidence type="ECO:0000313" key="13">
    <source>
        <dbReference type="EMBL" id="KAK3885261.1"/>
    </source>
</evidence>
<dbReference type="InterPro" id="IPR013083">
    <property type="entry name" value="Znf_RING/FYVE/PHD"/>
</dbReference>
<reference evidence="13" key="1">
    <citation type="submission" date="2023-10" db="EMBL/GenBank/DDBJ databases">
        <title>Genome assemblies of two species of porcelain crab, Petrolisthes cinctipes and Petrolisthes manimaculis (Anomura: Porcellanidae).</title>
        <authorList>
            <person name="Angst P."/>
        </authorList>
    </citation>
    <scope>NUCLEOTIDE SEQUENCE</scope>
    <source>
        <strain evidence="13">PB745_01</strain>
        <tissue evidence="13">Gill</tissue>
    </source>
</reference>
<evidence type="ECO:0000256" key="7">
    <source>
        <dbReference type="ARBA" id="ARBA00022989"/>
    </source>
</evidence>
<keyword evidence="8 11" id="KW-0472">Membrane</keyword>
<accession>A0AAE1KTI5</accession>
<feature type="region of interest" description="Disordered" evidence="10">
    <location>
        <begin position="26"/>
        <end position="49"/>
    </location>
</feature>
<evidence type="ECO:0000256" key="1">
    <source>
        <dbReference type="ARBA" id="ARBA00004141"/>
    </source>
</evidence>
<dbReference type="AlphaFoldDB" id="A0AAE1KTI5"/>
<dbReference type="InterPro" id="IPR009311">
    <property type="entry name" value="IFI6/IFI27-like"/>
</dbReference>
<dbReference type="InterPro" id="IPR017907">
    <property type="entry name" value="Znf_RING_CS"/>
</dbReference>
<dbReference type="InterPro" id="IPR038213">
    <property type="entry name" value="IFI6/IFI27-like_sf"/>
</dbReference>
<dbReference type="SMART" id="SM00184">
    <property type="entry name" value="RING"/>
    <property type="match status" value="1"/>
</dbReference>
<keyword evidence="5 9" id="KW-0863">Zinc-finger</keyword>
<evidence type="ECO:0000256" key="3">
    <source>
        <dbReference type="ARBA" id="ARBA00022692"/>
    </source>
</evidence>
<sequence>MLLDRTIEKDSRTKEWEKLNKCMDTTMEESHAQSSDSVHTHPASETHTHHHLSFPLLGVTRSTTAGLVDGSVCRVSSVHANRKVPPDKKTIKMKLGDEEILRNQSVNLESPQMPRLTEAEENHKNMAKTQEAATSERVACGVCEEDMDQNIRQPVALPACGHTFCRKCLAQLFHTYGQHFRCPTCRAPHQGEDIASLPVNYLVLSFISSSQNTKVPNTTTNDIVKKDTYNNSPEHINSQLPLLTPLDKMELKTMSTCDGGMLKERDTISLHSTNQGVNNDKEEILRGHEEDGTGRMRRGCYISGRQKICLLVFGVILVLVALGAGVAIGSAPSILAQLGFTEDGVAKGTYASNLMSSTARANNGTIPKNSLASWLQQAGHKGLDSNHKSYFGLTGAGVGLATAVVLVVFVVVVVVVRSGCKRRRPSLSS</sequence>
<gene>
    <name evidence="13" type="ORF">Pcinc_010504</name>
</gene>
<dbReference type="PANTHER" id="PTHR25464:SF2">
    <property type="entry name" value="RING-TYPE DOMAIN-CONTAINING PROTEIN"/>
    <property type="match status" value="1"/>
</dbReference>
<comment type="subcellular location">
    <subcellularLocation>
        <location evidence="1">Membrane</location>
        <topology evidence="1">Multi-pass membrane protein</topology>
    </subcellularLocation>
</comment>
<evidence type="ECO:0000256" key="2">
    <source>
        <dbReference type="ARBA" id="ARBA00007262"/>
    </source>
</evidence>
<keyword evidence="6" id="KW-0862">Zinc</keyword>
<name>A0AAE1KTI5_PETCI</name>
<evidence type="ECO:0000256" key="11">
    <source>
        <dbReference type="SAM" id="Phobius"/>
    </source>
</evidence>
<feature type="compositionally biased region" description="Basic and acidic residues" evidence="10">
    <location>
        <begin position="38"/>
        <end position="47"/>
    </location>
</feature>
<comment type="caution">
    <text evidence="13">The sequence shown here is derived from an EMBL/GenBank/DDBJ whole genome shotgun (WGS) entry which is preliminary data.</text>
</comment>
<dbReference type="Pfam" id="PF06140">
    <property type="entry name" value="Ifi-6-16"/>
    <property type="match status" value="1"/>
</dbReference>
<organism evidence="13 14">
    <name type="scientific">Petrolisthes cinctipes</name>
    <name type="common">Flat porcelain crab</name>
    <dbReference type="NCBI Taxonomy" id="88211"/>
    <lineage>
        <taxon>Eukaryota</taxon>
        <taxon>Metazoa</taxon>
        <taxon>Ecdysozoa</taxon>
        <taxon>Arthropoda</taxon>
        <taxon>Crustacea</taxon>
        <taxon>Multicrustacea</taxon>
        <taxon>Malacostraca</taxon>
        <taxon>Eumalacostraca</taxon>
        <taxon>Eucarida</taxon>
        <taxon>Decapoda</taxon>
        <taxon>Pleocyemata</taxon>
        <taxon>Anomura</taxon>
        <taxon>Galatheoidea</taxon>
        <taxon>Porcellanidae</taxon>
        <taxon>Petrolisthes</taxon>
    </lineage>
</organism>
<dbReference type="PROSITE" id="PS50089">
    <property type="entry name" value="ZF_RING_2"/>
    <property type="match status" value="1"/>
</dbReference>
<dbReference type="PANTHER" id="PTHR25464">
    <property type="entry name" value="TRIPARTITE MOTIF-CONTAINING PROTEIN 2-LIKE PROTEIN"/>
    <property type="match status" value="1"/>
</dbReference>
<dbReference type="GO" id="GO:0016020">
    <property type="term" value="C:membrane"/>
    <property type="evidence" value="ECO:0007669"/>
    <property type="project" value="UniProtKB-SubCell"/>
</dbReference>
<evidence type="ECO:0000256" key="6">
    <source>
        <dbReference type="ARBA" id="ARBA00022833"/>
    </source>
</evidence>